<dbReference type="CDD" id="cd00090">
    <property type="entry name" value="HTH_ARSR"/>
    <property type="match status" value="1"/>
</dbReference>
<protein>
    <submittedName>
        <fullName evidence="3">ArsR family transcriptional regulator</fullName>
    </submittedName>
</protein>
<dbReference type="GO" id="GO:0003700">
    <property type="term" value="F:DNA-binding transcription factor activity"/>
    <property type="evidence" value="ECO:0007669"/>
    <property type="project" value="InterPro"/>
</dbReference>
<dbReference type="InterPro" id="IPR050229">
    <property type="entry name" value="GlpE_sulfurtransferase"/>
</dbReference>
<dbReference type="Pfam" id="PF01022">
    <property type="entry name" value="HTH_5"/>
    <property type="match status" value="1"/>
</dbReference>
<dbReference type="FunFam" id="3.40.250.10:FF:000039">
    <property type="entry name" value="ArsR family transcriptional regulator"/>
    <property type="match status" value="1"/>
</dbReference>
<dbReference type="SMART" id="SM00418">
    <property type="entry name" value="HTH_ARSR"/>
    <property type="match status" value="1"/>
</dbReference>
<dbReference type="Gene3D" id="1.10.10.10">
    <property type="entry name" value="Winged helix-like DNA-binding domain superfamily/Winged helix DNA-binding domain"/>
    <property type="match status" value="1"/>
</dbReference>
<dbReference type="PROSITE" id="PS50206">
    <property type="entry name" value="RHODANESE_3"/>
    <property type="match status" value="1"/>
</dbReference>
<dbReference type="SMART" id="SM00450">
    <property type="entry name" value="RHOD"/>
    <property type="match status" value="1"/>
</dbReference>
<dbReference type="PROSITE" id="PS50987">
    <property type="entry name" value="HTH_ARSR_2"/>
    <property type="match status" value="1"/>
</dbReference>
<dbReference type="PROSITE" id="PS00380">
    <property type="entry name" value="RHODANESE_1"/>
    <property type="match status" value="1"/>
</dbReference>
<dbReference type="InterPro" id="IPR001307">
    <property type="entry name" value="Thiosulphate_STrfase_CS"/>
</dbReference>
<proteinExistence type="predicted"/>
<dbReference type="GO" id="GO:0004792">
    <property type="term" value="F:thiosulfate-cyanide sulfurtransferase activity"/>
    <property type="evidence" value="ECO:0007669"/>
    <property type="project" value="InterPro"/>
</dbReference>
<dbReference type="EMBL" id="CP017174">
    <property type="protein sequence ID" value="QDE68740.1"/>
    <property type="molecule type" value="Genomic_DNA"/>
</dbReference>
<dbReference type="PANTHER" id="PTHR43031">
    <property type="entry name" value="FAD-DEPENDENT OXIDOREDUCTASE"/>
    <property type="match status" value="1"/>
</dbReference>
<evidence type="ECO:0000259" key="2">
    <source>
        <dbReference type="PROSITE" id="PS50987"/>
    </source>
</evidence>
<dbReference type="Gene3D" id="3.40.250.10">
    <property type="entry name" value="Rhodanese-like domain"/>
    <property type="match status" value="1"/>
</dbReference>
<gene>
    <name evidence="3" type="ORF">BHS09_18110</name>
</gene>
<feature type="domain" description="Rhodanese" evidence="1">
    <location>
        <begin position="136"/>
        <end position="225"/>
    </location>
</feature>
<dbReference type="InterPro" id="IPR036390">
    <property type="entry name" value="WH_DNA-bd_sf"/>
</dbReference>
<dbReference type="PRINTS" id="PR00778">
    <property type="entry name" value="HTHARSR"/>
</dbReference>
<dbReference type="InterPro" id="IPR001763">
    <property type="entry name" value="Rhodanese-like_dom"/>
</dbReference>
<sequence>MVPFVTTPHRRFKDAIYEQFARLGKAVSAPKRLELLELLSQGPRTVESLAGQAGLSVANASQHLQVLRAARLVDAEKRGLYVEYRLADDDVWRFFLSLRGLAEARLAEVEQVTREYFTRRGAMEPVEGPELLRRVRAGDVTVLDVRPVEEYRAGHIPGAISIPVSELKARLDELPKGREVVAYCRGPYCIMAVEAVELLRKRGFNARRLEQGVIDWRARGWRVESEAAQS</sequence>
<dbReference type="PANTHER" id="PTHR43031:SF1">
    <property type="entry name" value="PYRIDINE NUCLEOTIDE-DISULPHIDE OXIDOREDUCTASE"/>
    <property type="match status" value="1"/>
</dbReference>
<accession>A0AAE6KT13</accession>
<dbReference type="InterPro" id="IPR036873">
    <property type="entry name" value="Rhodanese-like_dom_sf"/>
</dbReference>
<dbReference type="Pfam" id="PF00581">
    <property type="entry name" value="Rhodanese"/>
    <property type="match status" value="1"/>
</dbReference>
<dbReference type="AlphaFoldDB" id="A0AAE6KT13"/>
<feature type="domain" description="HTH arsR-type" evidence="2">
    <location>
        <begin position="12"/>
        <end position="106"/>
    </location>
</feature>
<dbReference type="SUPFAM" id="SSF46785">
    <property type="entry name" value="Winged helix' DNA-binding domain"/>
    <property type="match status" value="1"/>
</dbReference>
<dbReference type="InterPro" id="IPR011991">
    <property type="entry name" value="ArsR-like_HTH"/>
</dbReference>
<dbReference type="Proteomes" id="UP000320179">
    <property type="component" value="Chromosome"/>
</dbReference>
<evidence type="ECO:0000313" key="3">
    <source>
        <dbReference type="EMBL" id="QDE68740.1"/>
    </source>
</evidence>
<organism evidence="3 4">
    <name type="scientific">Myxococcus xanthus</name>
    <dbReference type="NCBI Taxonomy" id="34"/>
    <lineage>
        <taxon>Bacteria</taxon>
        <taxon>Pseudomonadati</taxon>
        <taxon>Myxococcota</taxon>
        <taxon>Myxococcia</taxon>
        <taxon>Myxococcales</taxon>
        <taxon>Cystobacterineae</taxon>
        <taxon>Myxococcaceae</taxon>
        <taxon>Myxococcus</taxon>
    </lineage>
</organism>
<evidence type="ECO:0000259" key="1">
    <source>
        <dbReference type="PROSITE" id="PS50206"/>
    </source>
</evidence>
<dbReference type="InterPro" id="IPR036388">
    <property type="entry name" value="WH-like_DNA-bd_sf"/>
</dbReference>
<dbReference type="NCBIfam" id="NF033788">
    <property type="entry name" value="HTH_metalloreg"/>
    <property type="match status" value="1"/>
</dbReference>
<dbReference type="CDD" id="cd00158">
    <property type="entry name" value="RHOD"/>
    <property type="match status" value="1"/>
</dbReference>
<reference evidence="3 4" key="1">
    <citation type="journal article" date="2019" name="Science">
        <title>Social genes are selection hotspots in kin groups of a soil microbe.</title>
        <authorList>
            <person name="Wielgoss S."/>
            <person name="Wolfensberger R."/>
            <person name="Sun L."/>
            <person name="Fiegna F."/>
            <person name="Velicer G.J."/>
        </authorList>
    </citation>
    <scope>NUCLEOTIDE SEQUENCE [LARGE SCALE GENOMIC DNA]</scope>
    <source>
        <strain evidence="3 4">MC3.5.9c15</strain>
    </source>
</reference>
<name>A0AAE6KT13_MYXXA</name>
<evidence type="ECO:0000313" key="4">
    <source>
        <dbReference type="Proteomes" id="UP000320179"/>
    </source>
</evidence>
<dbReference type="SUPFAM" id="SSF52821">
    <property type="entry name" value="Rhodanese/Cell cycle control phosphatase"/>
    <property type="match status" value="1"/>
</dbReference>
<dbReference type="InterPro" id="IPR001845">
    <property type="entry name" value="HTH_ArsR_DNA-bd_dom"/>
</dbReference>